<dbReference type="AlphaFoldDB" id="A0A0W8F7X0"/>
<feature type="domain" description="Acylphosphatase-like" evidence="1">
    <location>
        <begin position="1"/>
        <end position="84"/>
    </location>
</feature>
<dbReference type="InterPro" id="IPR020456">
    <property type="entry name" value="Acylphosphatase"/>
</dbReference>
<dbReference type="Gene3D" id="3.30.70.100">
    <property type="match status" value="1"/>
</dbReference>
<dbReference type="PROSITE" id="PS00151">
    <property type="entry name" value="ACYLPHOSPHATASE_2"/>
    <property type="match status" value="1"/>
</dbReference>
<name>A0A0W8F7X0_9ZZZZ</name>
<comment type="caution">
    <text evidence="2">The sequence shown here is derived from an EMBL/GenBank/DDBJ whole genome shotgun (WGS) entry which is preliminary data.</text>
</comment>
<dbReference type="PROSITE" id="PS51160">
    <property type="entry name" value="ACYLPHOSPHATASE_3"/>
    <property type="match status" value="1"/>
</dbReference>
<evidence type="ECO:0000313" key="2">
    <source>
        <dbReference type="EMBL" id="KUG16674.1"/>
    </source>
</evidence>
<dbReference type="GO" id="GO:0003998">
    <property type="term" value="F:acylphosphatase activity"/>
    <property type="evidence" value="ECO:0007669"/>
    <property type="project" value="InterPro"/>
</dbReference>
<dbReference type="PANTHER" id="PTHR47268">
    <property type="entry name" value="ACYLPHOSPHATASE"/>
    <property type="match status" value="1"/>
</dbReference>
<reference evidence="2" key="1">
    <citation type="journal article" date="2015" name="Proc. Natl. Acad. Sci. U.S.A.">
        <title>Networks of energetic and metabolic interactions define dynamics in microbial communities.</title>
        <authorList>
            <person name="Embree M."/>
            <person name="Liu J.K."/>
            <person name="Al-Bassam M.M."/>
            <person name="Zengler K."/>
        </authorList>
    </citation>
    <scope>NUCLEOTIDE SEQUENCE</scope>
</reference>
<gene>
    <name evidence="2" type="ORF">ASZ90_013643</name>
</gene>
<evidence type="ECO:0000259" key="1">
    <source>
        <dbReference type="PROSITE" id="PS51160"/>
    </source>
</evidence>
<dbReference type="InterPro" id="IPR001792">
    <property type="entry name" value="Acylphosphatase-like_dom"/>
</dbReference>
<dbReference type="Pfam" id="PF00708">
    <property type="entry name" value="Acylphosphatase"/>
    <property type="match status" value="1"/>
</dbReference>
<organism evidence="2">
    <name type="scientific">hydrocarbon metagenome</name>
    <dbReference type="NCBI Taxonomy" id="938273"/>
    <lineage>
        <taxon>unclassified sequences</taxon>
        <taxon>metagenomes</taxon>
        <taxon>ecological metagenomes</taxon>
    </lineage>
</organism>
<dbReference type="EMBL" id="LNQE01001484">
    <property type="protein sequence ID" value="KUG16674.1"/>
    <property type="molecule type" value="Genomic_DNA"/>
</dbReference>
<accession>A0A0W8F7X0</accession>
<dbReference type="InterPro" id="IPR017968">
    <property type="entry name" value="Acylphosphatase_CS"/>
</dbReference>
<dbReference type="InterPro" id="IPR036046">
    <property type="entry name" value="Acylphosphatase-like_dom_sf"/>
</dbReference>
<proteinExistence type="predicted"/>
<dbReference type="SUPFAM" id="SSF54975">
    <property type="entry name" value="Acylphosphatase/BLUF domain-like"/>
    <property type="match status" value="1"/>
</dbReference>
<dbReference type="PANTHER" id="PTHR47268:SF4">
    <property type="entry name" value="ACYLPHOSPHATASE"/>
    <property type="match status" value="1"/>
</dbReference>
<sequence length="198" mass="22220">MISGKVQRVGYRAKVVSAAQNLGLTGFVQNRPDGHVLLIAEGSRENLEKLASAIKIKDLLIDVHEIESEFSEASGAYPTFRKMTGPDEVGERLDDGIEILKELVVGVRVIASNTEKLLSITGNGFAELNGKMDQMLDKQDQMLDKQDQMLDKQDQMLDKQDSTIGEIQKLRSDMKCHLDRRFDRIEGYLNVQKEESLP</sequence>
<protein>
    <submittedName>
        <fullName evidence="2">Acylphosphatase-like</fullName>
    </submittedName>
</protein>